<evidence type="ECO:0000256" key="2">
    <source>
        <dbReference type="ARBA" id="ARBA00004653"/>
    </source>
</evidence>
<evidence type="ECO:0000313" key="13">
    <source>
        <dbReference type="EMBL" id="WWD18604.1"/>
    </source>
</evidence>
<comment type="function">
    <text evidence="1">Golgi membrane protein involved in vesicular trafficking and spindle migration.</text>
</comment>
<dbReference type="InterPro" id="IPR032816">
    <property type="entry name" value="VTT_dom"/>
</dbReference>
<name>A0AAJ8LIT6_9TREE</name>
<evidence type="ECO:0000256" key="4">
    <source>
        <dbReference type="ARBA" id="ARBA00013533"/>
    </source>
</evidence>
<evidence type="ECO:0000256" key="3">
    <source>
        <dbReference type="ARBA" id="ARBA00008640"/>
    </source>
</evidence>
<evidence type="ECO:0000256" key="5">
    <source>
        <dbReference type="ARBA" id="ARBA00020673"/>
    </source>
</evidence>
<evidence type="ECO:0000256" key="1">
    <source>
        <dbReference type="ARBA" id="ARBA00002978"/>
    </source>
</evidence>
<evidence type="ECO:0000313" key="14">
    <source>
        <dbReference type="Proteomes" id="UP000322225"/>
    </source>
</evidence>
<accession>A0AAJ8LIT6</accession>
<dbReference type="InterPro" id="IPR051076">
    <property type="entry name" value="Golgi_membrane_TVP38/TMEM64"/>
</dbReference>
<keyword evidence="6 11" id="KW-0812">Transmembrane</keyword>
<feature type="transmembrane region" description="Helical" evidence="11">
    <location>
        <begin position="283"/>
        <end position="303"/>
    </location>
</feature>
<keyword evidence="14" id="KW-1185">Reference proteome</keyword>
<proteinExistence type="inferred from homology"/>
<dbReference type="Proteomes" id="UP000322225">
    <property type="component" value="Chromosome 5"/>
</dbReference>
<evidence type="ECO:0000256" key="9">
    <source>
        <dbReference type="ARBA" id="ARBA00023136"/>
    </source>
</evidence>
<dbReference type="RefSeq" id="XP_031864335.2">
    <property type="nucleotide sequence ID" value="XM_032001445.2"/>
</dbReference>
<keyword evidence="7 11" id="KW-1133">Transmembrane helix</keyword>
<dbReference type="PANTHER" id="PTHR47549:SF2">
    <property type="entry name" value="GOLGI APPARATUS MEMBRANE PROTEIN TVP38"/>
    <property type="match status" value="1"/>
</dbReference>
<feature type="transmembrane region" description="Helical" evidence="11">
    <location>
        <begin position="315"/>
        <end position="336"/>
    </location>
</feature>
<comment type="similarity">
    <text evidence="3">Belongs to the TVP38/TMEM64 family.</text>
</comment>
<keyword evidence="9 11" id="KW-0472">Membrane</keyword>
<dbReference type="AlphaFoldDB" id="A0AAJ8LIT6"/>
<dbReference type="KEGG" id="ksn:43585549"/>
<evidence type="ECO:0000256" key="10">
    <source>
        <dbReference type="SAM" id="MobiDB-lite"/>
    </source>
</evidence>
<evidence type="ECO:0000256" key="6">
    <source>
        <dbReference type="ARBA" id="ARBA00022692"/>
    </source>
</evidence>
<protein>
    <recommendedName>
        <fullName evidence="4">Golgi apparatus membrane protein TVP38</fullName>
    </recommendedName>
    <alternativeName>
        <fullName evidence="5">Golgi apparatus membrane protein tvp38</fullName>
    </alternativeName>
</protein>
<feature type="compositionally biased region" description="Basic and acidic residues" evidence="10">
    <location>
        <begin position="385"/>
        <end position="395"/>
    </location>
</feature>
<evidence type="ECO:0000256" key="8">
    <source>
        <dbReference type="ARBA" id="ARBA00023034"/>
    </source>
</evidence>
<dbReference type="PANTHER" id="PTHR47549">
    <property type="entry name" value="GOLGI APPARATUS MEMBRANE PROTEIN TVP38-RELATED"/>
    <property type="match status" value="1"/>
</dbReference>
<dbReference type="Pfam" id="PF09335">
    <property type="entry name" value="VTT_dom"/>
    <property type="match status" value="1"/>
</dbReference>
<feature type="compositionally biased region" description="Polar residues" evidence="10">
    <location>
        <begin position="42"/>
        <end position="53"/>
    </location>
</feature>
<reference evidence="13" key="2">
    <citation type="submission" date="2024-01" db="EMBL/GenBank/DDBJ databases">
        <title>Comparative genomics of Cryptococcus and Kwoniella reveals pathogenesis evolution and contrasting modes of karyotype evolution via chromosome fusion or intercentromeric recombination.</title>
        <authorList>
            <person name="Coelho M.A."/>
            <person name="David-Palma M."/>
            <person name="Shea T."/>
            <person name="Bowers K."/>
            <person name="McGinley-Smith S."/>
            <person name="Mohammad A.W."/>
            <person name="Gnirke A."/>
            <person name="Yurkov A.M."/>
            <person name="Nowrousian M."/>
            <person name="Sun S."/>
            <person name="Cuomo C.A."/>
            <person name="Heitman J."/>
        </authorList>
    </citation>
    <scope>NUCLEOTIDE SEQUENCE</scope>
    <source>
        <strain evidence="13">CBS 12478</strain>
    </source>
</reference>
<reference evidence="13" key="1">
    <citation type="submission" date="2017-08" db="EMBL/GenBank/DDBJ databases">
        <authorList>
            <person name="Cuomo C."/>
            <person name="Billmyre B."/>
            <person name="Heitman J."/>
        </authorList>
    </citation>
    <scope>NUCLEOTIDE SEQUENCE</scope>
    <source>
        <strain evidence="13">CBS 12478</strain>
    </source>
</reference>
<organism evidence="13 14">
    <name type="scientific">Kwoniella shandongensis</name>
    <dbReference type="NCBI Taxonomy" id="1734106"/>
    <lineage>
        <taxon>Eukaryota</taxon>
        <taxon>Fungi</taxon>
        <taxon>Dikarya</taxon>
        <taxon>Basidiomycota</taxon>
        <taxon>Agaricomycotina</taxon>
        <taxon>Tremellomycetes</taxon>
        <taxon>Tremellales</taxon>
        <taxon>Cryptococcaceae</taxon>
        <taxon>Kwoniella</taxon>
    </lineage>
</organism>
<feature type="region of interest" description="Disordered" evidence="10">
    <location>
        <begin position="1"/>
        <end position="86"/>
    </location>
</feature>
<evidence type="ECO:0000256" key="7">
    <source>
        <dbReference type="ARBA" id="ARBA00022989"/>
    </source>
</evidence>
<sequence>MDDSQRRTTMRSSAAPHGVAHTHDQSDAQPQSEVYPLPPSPQASSKAYNTSPIPSGLPPNDTTSPASYPHPHPHPQPQHYSSHIHRSTHHIMQETEDELTQDELIEYEKGLLTWEKAKSWKFWIGKEWIGWYVAFVLIVVVVALMAFFHHSIINWLSPFVRRLQTINAGFCIPAAILFVLSFPPLFGNEIVMVLVGLVWGLGKGFAIVAVGIGFGEFAVFLMFKYLCHARAERMTRKSLNYACLSEAVREGGFLMAWVVRLSVIPTHYTTAILAVCGLKTWQFVLALILSLPKQLISVYVGVVLGQTNASTNSHVVSDCVFAACALITVGALWFIYKRMTKVRKSVLINMRNDLKAHNVEVSGEVPIGDGQGEDGDNVLEEGETQDGRKHFGGHDTHRRKGLAGKV</sequence>
<feature type="transmembrane region" description="Helical" evidence="11">
    <location>
        <begin position="129"/>
        <end position="153"/>
    </location>
</feature>
<keyword evidence="8" id="KW-0333">Golgi apparatus</keyword>
<dbReference type="EMBL" id="CP144055">
    <property type="protein sequence ID" value="WWD18604.1"/>
    <property type="molecule type" value="Genomic_DNA"/>
</dbReference>
<dbReference type="GeneID" id="43585549"/>
<feature type="transmembrane region" description="Helical" evidence="11">
    <location>
        <begin position="165"/>
        <end position="185"/>
    </location>
</feature>
<comment type="subcellular location">
    <subcellularLocation>
        <location evidence="2">Golgi apparatus membrane</location>
        <topology evidence="2">Multi-pass membrane protein</topology>
    </subcellularLocation>
</comment>
<dbReference type="GO" id="GO:0000139">
    <property type="term" value="C:Golgi membrane"/>
    <property type="evidence" value="ECO:0007669"/>
    <property type="project" value="UniProtKB-SubCell"/>
</dbReference>
<feature type="region of interest" description="Disordered" evidence="10">
    <location>
        <begin position="365"/>
        <end position="406"/>
    </location>
</feature>
<evidence type="ECO:0000256" key="11">
    <source>
        <dbReference type="SAM" id="Phobius"/>
    </source>
</evidence>
<evidence type="ECO:0000259" key="12">
    <source>
        <dbReference type="Pfam" id="PF09335"/>
    </source>
</evidence>
<feature type="compositionally biased region" description="Acidic residues" evidence="10">
    <location>
        <begin position="371"/>
        <end position="384"/>
    </location>
</feature>
<feature type="domain" description="VTT" evidence="12">
    <location>
        <begin position="188"/>
        <end position="301"/>
    </location>
</feature>
<gene>
    <name evidence="13" type="ORF">CI109_103057</name>
</gene>
<feature type="compositionally biased region" description="Basic residues" evidence="10">
    <location>
        <begin position="396"/>
        <end position="406"/>
    </location>
</feature>